<evidence type="ECO:0000259" key="7">
    <source>
        <dbReference type="Pfam" id="PF00330"/>
    </source>
</evidence>
<dbReference type="PANTHER" id="PTHR43822:SF2">
    <property type="entry name" value="HOMOACONITASE, MITOCHONDRIAL"/>
    <property type="match status" value="1"/>
</dbReference>
<evidence type="ECO:0000256" key="5">
    <source>
        <dbReference type="ARBA" id="ARBA00023239"/>
    </source>
</evidence>
<comment type="cofactor">
    <cofactor evidence="6">
        <name>[4Fe-4S] cluster</name>
        <dbReference type="ChEBI" id="CHEBI:49883"/>
    </cofactor>
    <text evidence="6">Binds 1 [4Fe-4S] cluster per subunit.</text>
</comment>
<dbReference type="Proteomes" id="UP000075670">
    <property type="component" value="Unassembled WGS sequence"/>
</dbReference>
<evidence type="ECO:0000313" key="9">
    <source>
        <dbReference type="Proteomes" id="UP000075670"/>
    </source>
</evidence>
<dbReference type="OrthoDB" id="9764318at2"/>
<feature type="binding site" evidence="6">
    <location>
        <position position="360"/>
    </location>
    <ligand>
        <name>[4Fe-4S] cluster</name>
        <dbReference type="ChEBI" id="CHEBI:49883"/>
    </ligand>
</feature>
<dbReference type="Gene3D" id="3.30.499.10">
    <property type="entry name" value="Aconitase, domain 3"/>
    <property type="match status" value="2"/>
</dbReference>
<comment type="subunit">
    <text evidence="6">Heterodimer of LeuC and LeuD.</text>
</comment>
<dbReference type="AlphaFoldDB" id="A0A151AUH1"/>
<dbReference type="CDD" id="cd01583">
    <property type="entry name" value="IPMI"/>
    <property type="match status" value="1"/>
</dbReference>
<dbReference type="Pfam" id="PF00330">
    <property type="entry name" value="Aconitase"/>
    <property type="match status" value="1"/>
</dbReference>
<evidence type="ECO:0000313" key="8">
    <source>
        <dbReference type="EMBL" id="KYH31288.1"/>
    </source>
</evidence>
<evidence type="ECO:0000256" key="3">
    <source>
        <dbReference type="ARBA" id="ARBA00023004"/>
    </source>
</evidence>
<feature type="binding site" evidence="6">
    <location>
        <position position="357"/>
    </location>
    <ligand>
        <name>[4Fe-4S] cluster</name>
        <dbReference type="ChEBI" id="CHEBI:49883"/>
    </ligand>
</feature>
<dbReference type="InterPro" id="IPR015931">
    <property type="entry name" value="Acnase/IPM_dHydase_lsu_aba_1/3"/>
</dbReference>
<dbReference type="GO" id="GO:0009098">
    <property type="term" value="P:L-leucine biosynthetic process"/>
    <property type="evidence" value="ECO:0007669"/>
    <property type="project" value="UniProtKB-UniRule"/>
</dbReference>
<dbReference type="PROSITE" id="PS01244">
    <property type="entry name" value="ACONITASE_2"/>
    <property type="match status" value="1"/>
</dbReference>
<sequence length="421" mass="45214">MGQTIVEKVFSSKAGKEVRAGDFIDVEIDYAMCHDSNLAFVMKALEKIGCKETAMSNKLAFILDHSAPCSNEVAANLHRQIRNLAQQWQVNLHDVGEGICHQLMLESGYIRPGMVVVGTDSHTCTYGVLNAFSTGIGSTEMAAVLTQGRLWFKVPESIKVVITGGLPKGVYSKDIALDLLRQLGTEGANYMALEYAGDGITNLSVEERATLTNMAVEMGAKTGIFAIDEQVRKWYADLGLNANGGVNPDADAIYCKKVEVRAENLEPLVACPHSPDQVKPATGLREIKIQQAYIGTCTNGRLKDLQVAARIIKGRRVARGVRLIIQPASRKIYQAALRENLIDVFVAAGAIVLPPGCGPCVGTHMGVPADGEVVISTANRNFKGRMGNKNASIYLSSPATVAASAITGKIADPRNFLPEEG</sequence>
<proteinExistence type="inferred from homology"/>
<dbReference type="PROSITE" id="PS00450">
    <property type="entry name" value="ACONITASE_1"/>
    <property type="match status" value="1"/>
</dbReference>
<keyword evidence="5 6" id="KW-0456">Lyase</keyword>
<feature type="domain" description="Aconitase/3-isopropylmalate dehydratase large subunit alpha/beta/alpha" evidence="7">
    <location>
        <begin position="8"/>
        <end position="280"/>
    </location>
</feature>
<keyword evidence="9" id="KW-1185">Reference proteome</keyword>
<feature type="binding site" evidence="6">
    <location>
        <position position="297"/>
    </location>
    <ligand>
        <name>[4Fe-4S] cluster</name>
        <dbReference type="ChEBI" id="CHEBI:49883"/>
    </ligand>
</feature>
<dbReference type="GO" id="GO:0051539">
    <property type="term" value="F:4 iron, 4 sulfur cluster binding"/>
    <property type="evidence" value="ECO:0007669"/>
    <property type="project" value="UniProtKB-KW"/>
</dbReference>
<dbReference type="EMBL" id="LTBC01000013">
    <property type="protein sequence ID" value="KYH31288.1"/>
    <property type="molecule type" value="Genomic_DNA"/>
</dbReference>
<keyword evidence="6" id="KW-0100">Branched-chain amino acid biosynthesis</keyword>
<dbReference type="SUPFAM" id="SSF53732">
    <property type="entry name" value="Aconitase iron-sulfur domain"/>
    <property type="match status" value="1"/>
</dbReference>
<dbReference type="NCBIfam" id="NF001614">
    <property type="entry name" value="PRK00402.1"/>
    <property type="match status" value="1"/>
</dbReference>
<dbReference type="NCBIfam" id="TIGR01343">
    <property type="entry name" value="hacA_fam"/>
    <property type="match status" value="1"/>
</dbReference>
<dbReference type="InterPro" id="IPR033941">
    <property type="entry name" value="IPMI_cat"/>
</dbReference>
<keyword evidence="6" id="KW-0028">Amino-acid biosynthesis</keyword>
<dbReference type="NCBIfam" id="TIGR02086">
    <property type="entry name" value="IPMI_arch"/>
    <property type="match status" value="1"/>
</dbReference>
<dbReference type="GO" id="GO:0003861">
    <property type="term" value="F:3-isopropylmalate dehydratase activity"/>
    <property type="evidence" value="ECO:0007669"/>
    <property type="project" value="UniProtKB-UniRule"/>
</dbReference>
<dbReference type="PRINTS" id="PR00415">
    <property type="entry name" value="ACONITASE"/>
</dbReference>
<dbReference type="GO" id="GO:0046872">
    <property type="term" value="F:metal ion binding"/>
    <property type="evidence" value="ECO:0007669"/>
    <property type="project" value="UniProtKB-KW"/>
</dbReference>
<evidence type="ECO:0000256" key="6">
    <source>
        <dbReference type="HAMAP-Rule" id="MF_01027"/>
    </source>
</evidence>
<keyword evidence="1 6" id="KW-0004">4Fe-4S</keyword>
<keyword evidence="4 6" id="KW-0411">Iron-sulfur</keyword>
<keyword evidence="2 6" id="KW-0479">Metal-binding</keyword>
<dbReference type="HAMAP" id="MF_01027">
    <property type="entry name" value="LeuC_type2"/>
    <property type="match status" value="1"/>
</dbReference>
<evidence type="ECO:0000256" key="1">
    <source>
        <dbReference type="ARBA" id="ARBA00022485"/>
    </source>
</evidence>
<protein>
    <recommendedName>
        <fullName evidence="6">3-isopropylmalate dehydratase large subunit</fullName>
        <ecNumber evidence="6">4.2.1.33</ecNumber>
    </recommendedName>
    <alternativeName>
        <fullName evidence="6">Alpha-IPM isomerase</fullName>
        <shortName evidence="6">IPMI</shortName>
    </alternativeName>
    <alternativeName>
        <fullName evidence="6">Isopropylmalate isomerase</fullName>
    </alternativeName>
</protein>
<evidence type="ECO:0000256" key="2">
    <source>
        <dbReference type="ARBA" id="ARBA00022723"/>
    </source>
</evidence>
<gene>
    <name evidence="8" type="primary">hacA</name>
    <name evidence="6" type="synonym">leuC</name>
    <name evidence="8" type="ORF">MOMUL_25260</name>
</gene>
<dbReference type="EC" id="4.2.1.33" evidence="6"/>
<comment type="pathway">
    <text evidence="6">Amino-acid biosynthesis; L-leucine biosynthesis; L-leucine from 3-methyl-2-oxobutanoate: step 2/4.</text>
</comment>
<dbReference type="PATRIC" id="fig|1122241.3.peg.2681"/>
<dbReference type="InterPro" id="IPR006251">
    <property type="entry name" value="Homoacnase/IPMdehydase_lsu"/>
</dbReference>
<dbReference type="InterPro" id="IPR036008">
    <property type="entry name" value="Aconitase_4Fe-4S_dom"/>
</dbReference>
<dbReference type="InterPro" id="IPR001030">
    <property type="entry name" value="Acoase/IPM_deHydtase_lsu_aba"/>
</dbReference>
<dbReference type="UniPathway" id="UPA00048">
    <property type="reaction ID" value="UER00071"/>
</dbReference>
<name>A0A151AUH1_9FIRM</name>
<keyword evidence="6" id="KW-0432">Leucine biosynthesis</keyword>
<keyword evidence="3 6" id="KW-0408">Iron</keyword>
<organism evidence="8 9">
    <name type="scientific">Moorella mulderi DSM 14980</name>
    <dbReference type="NCBI Taxonomy" id="1122241"/>
    <lineage>
        <taxon>Bacteria</taxon>
        <taxon>Bacillati</taxon>
        <taxon>Bacillota</taxon>
        <taxon>Clostridia</taxon>
        <taxon>Neomoorellales</taxon>
        <taxon>Neomoorellaceae</taxon>
        <taxon>Neomoorella</taxon>
    </lineage>
</organism>
<evidence type="ECO:0000256" key="4">
    <source>
        <dbReference type="ARBA" id="ARBA00023014"/>
    </source>
</evidence>
<reference evidence="8 9" key="1">
    <citation type="submission" date="2016-02" db="EMBL/GenBank/DDBJ databases">
        <title>Genome sequence of Moorella mulderi DSM 14980.</title>
        <authorList>
            <person name="Poehlein A."/>
            <person name="Daniel R."/>
        </authorList>
    </citation>
    <scope>NUCLEOTIDE SEQUENCE [LARGE SCALE GENOMIC DNA]</scope>
    <source>
        <strain evidence="8 9">DSM 14980</strain>
    </source>
</reference>
<comment type="function">
    <text evidence="6">Catalyzes the isomerization between 2-isopropylmalate and 3-isopropylmalate, via the formation of 2-isopropylmaleate.</text>
</comment>
<comment type="caution">
    <text evidence="8">The sequence shown here is derived from an EMBL/GenBank/DDBJ whole genome shotgun (WGS) entry which is preliminary data.</text>
</comment>
<dbReference type="PANTHER" id="PTHR43822">
    <property type="entry name" value="HOMOACONITASE, MITOCHONDRIAL-RELATED"/>
    <property type="match status" value="1"/>
</dbReference>
<comment type="catalytic activity">
    <reaction evidence="6">
        <text>(2R,3S)-3-isopropylmalate = (2S)-2-isopropylmalate</text>
        <dbReference type="Rhea" id="RHEA:32287"/>
        <dbReference type="ChEBI" id="CHEBI:1178"/>
        <dbReference type="ChEBI" id="CHEBI:35121"/>
        <dbReference type="EC" id="4.2.1.33"/>
    </reaction>
</comment>
<dbReference type="InterPro" id="IPR018136">
    <property type="entry name" value="Aconitase_4Fe-4S_BS"/>
</dbReference>
<accession>A0A151AUH1</accession>
<comment type="similarity">
    <text evidence="6">Belongs to the aconitase/IPM isomerase family. LeuC type 2 subfamily.</text>
</comment>
<dbReference type="InterPro" id="IPR050067">
    <property type="entry name" value="IPM_dehydratase_rel_enz"/>
</dbReference>
<dbReference type="InterPro" id="IPR011826">
    <property type="entry name" value="HAcnase/IPMdehydase_lsu_prok"/>
</dbReference>